<comment type="caution">
    <text evidence="1">The sequence shown here is derived from an EMBL/GenBank/DDBJ whole genome shotgun (WGS) entry which is preliminary data.</text>
</comment>
<proteinExistence type="predicted"/>
<evidence type="ECO:0000313" key="1">
    <source>
        <dbReference type="EMBL" id="MCD9642510.1"/>
    </source>
</evidence>
<sequence>MNLLYERITETRYGGFSTGYGVYGGLAREVVASAGRAVRGEEKGGCMWSWEKGVAGEYGGSPVFLDGVLVVKRASEKERGDGAAGSVRRRRRREAGGAEAVMIRHFPAAVLVVGGDSFCDCSRGGAKLVMVVVAGGKNEEEAGLLGKERKCGQVSQWP</sequence>
<keyword evidence="2" id="KW-1185">Reference proteome</keyword>
<accession>A0ABS8V942</accession>
<name>A0ABS8V942_DATST</name>
<evidence type="ECO:0000313" key="2">
    <source>
        <dbReference type="Proteomes" id="UP000823775"/>
    </source>
</evidence>
<reference evidence="1 2" key="1">
    <citation type="journal article" date="2021" name="BMC Genomics">
        <title>Datura genome reveals duplications of psychoactive alkaloid biosynthetic genes and high mutation rate following tissue culture.</title>
        <authorList>
            <person name="Rajewski A."/>
            <person name="Carter-House D."/>
            <person name="Stajich J."/>
            <person name="Litt A."/>
        </authorList>
    </citation>
    <scope>NUCLEOTIDE SEQUENCE [LARGE SCALE GENOMIC DNA]</scope>
    <source>
        <strain evidence="1">AR-01</strain>
    </source>
</reference>
<dbReference type="EMBL" id="JACEIK010003637">
    <property type="protein sequence ID" value="MCD9642510.1"/>
    <property type="molecule type" value="Genomic_DNA"/>
</dbReference>
<dbReference type="Proteomes" id="UP000823775">
    <property type="component" value="Unassembled WGS sequence"/>
</dbReference>
<gene>
    <name evidence="1" type="ORF">HAX54_029350</name>
</gene>
<protein>
    <submittedName>
        <fullName evidence="1">Uncharacterized protein</fullName>
    </submittedName>
</protein>
<organism evidence="1 2">
    <name type="scientific">Datura stramonium</name>
    <name type="common">Jimsonweed</name>
    <name type="synonym">Common thornapple</name>
    <dbReference type="NCBI Taxonomy" id="4076"/>
    <lineage>
        <taxon>Eukaryota</taxon>
        <taxon>Viridiplantae</taxon>
        <taxon>Streptophyta</taxon>
        <taxon>Embryophyta</taxon>
        <taxon>Tracheophyta</taxon>
        <taxon>Spermatophyta</taxon>
        <taxon>Magnoliopsida</taxon>
        <taxon>eudicotyledons</taxon>
        <taxon>Gunneridae</taxon>
        <taxon>Pentapetalae</taxon>
        <taxon>asterids</taxon>
        <taxon>lamiids</taxon>
        <taxon>Solanales</taxon>
        <taxon>Solanaceae</taxon>
        <taxon>Solanoideae</taxon>
        <taxon>Datureae</taxon>
        <taxon>Datura</taxon>
    </lineage>
</organism>